<protein>
    <submittedName>
        <fullName evidence="1">Uncharacterized protein</fullName>
    </submittedName>
</protein>
<organism evidence="1 2">
    <name type="scientific">Enterocloster alcoholdehydrogenati</name>
    <dbReference type="NCBI Taxonomy" id="2547410"/>
    <lineage>
        <taxon>Bacteria</taxon>
        <taxon>Bacillati</taxon>
        <taxon>Bacillota</taxon>
        <taxon>Clostridia</taxon>
        <taxon>Lachnospirales</taxon>
        <taxon>Lachnospiraceae</taxon>
        <taxon>Enterocloster</taxon>
    </lineage>
</organism>
<comment type="caution">
    <text evidence="1">The sequence shown here is derived from an EMBL/GenBank/DDBJ whole genome shotgun (WGS) entry which is preliminary data.</text>
</comment>
<dbReference type="EMBL" id="BAABXL010000001">
    <property type="protein sequence ID" value="GAA6270267.1"/>
    <property type="molecule type" value="Genomic_DNA"/>
</dbReference>
<gene>
    <name evidence="1" type="ORF">F130042H8_33270</name>
</gene>
<evidence type="ECO:0000313" key="2">
    <source>
        <dbReference type="Proteomes" id="UP001600894"/>
    </source>
</evidence>
<name>A0ABQ0B1W5_9FIRM</name>
<dbReference type="RefSeq" id="WP_390470874.1">
    <property type="nucleotide sequence ID" value="NZ_BAABXL010000001.1"/>
</dbReference>
<dbReference type="Proteomes" id="UP001600894">
    <property type="component" value="Unassembled WGS sequence"/>
</dbReference>
<reference evidence="1 2" key="1">
    <citation type="submission" date="2024-04" db="EMBL/GenBank/DDBJ databases">
        <title>Defined microbial consortia suppress multidrug-resistant proinflammatory Enterobacteriaceae via ecological control.</title>
        <authorList>
            <person name="Furuichi M."/>
            <person name="Kawaguchi T."/>
            <person name="Pust M."/>
            <person name="Yasuma K."/>
            <person name="Plichta D."/>
            <person name="Hasegawa N."/>
            <person name="Ohya T."/>
            <person name="Bhattarai S."/>
            <person name="Sasajima S."/>
            <person name="Aoto Y."/>
            <person name="Tuganbaev T."/>
            <person name="Yaginuma M."/>
            <person name="Ueda M."/>
            <person name="Okahashi N."/>
            <person name="Amafuji K."/>
            <person name="Kiridooshi Y."/>
            <person name="Sugita K."/>
            <person name="Strazar M."/>
            <person name="Skelly A."/>
            <person name="Suda W."/>
            <person name="Hattori M."/>
            <person name="Nakamoto N."/>
            <person name="Caballero S."/>
            <person name="Norman J."/>
            <person name="Olle B."/>
            <person name="Tanoue T."/>
            <person name="Arita M."/>
            <person name="Bucci V."/>
            <person name="Atarashi K."/>
            <person name="Xavier R."/>
            <person name="Honda K."/>
        </authorList>
    </citation>
    <scope>NUCLEOTIDE SEQUENCE [LARGE SCALE GENOMIC DNA]</scope>
    <source>
        <strain evidence="2">f13</strain>
    </source>
</reference>
<sequence length="95" mass="11148">MEKKEIYDMVIQELIEKALSVRRETCSSDEKQFYETLKEKSERTRGVLKQLSEEEYQIVDGYMVTTNLIAQKECEYLYVQGAKDCVELLKKLGVL</sequence>
<evidence type="ECO:0000313" key="1">
    <source>
        <dbReference type="EMBL" id="GAA6270267.1"/>
    </source>
</evidence>
<accession>A0ABQ0B1W5</accession>
<keyword evidence="2" id="KW-1185">Reference proteome</keyword>
<proteinExistence type="predicted"/>